<name>A0A7C6AAH6_UNCW3</name>
<proteinExistence type="predicted"/>
<gene>
    <name evidence="2" type="ORF">ENW73_07695</name>
</gene>
<organism evidence="2">
    <name type="scientific">candidate division WOR-3 bacterium</name>
    <dbReference type="NCBI Taxonomy" id="2052148"/>
    <lineage>
        <taxon>Bacteria</taxon>
        <taxon>Bacteria division WOR-3</taxon>
    </lineage>
</organism>
<sequence>MKNYPTILTIIFLGANLLLIGCQGKNKDEEDIKAILENSQYTNEDQSRAVEDNDTVPENSLIPQSALGGPDTMVIPWVRFVRKITSFIRHTSVEIKDTTAIATIGTSATGYFVVVNDPLNPVRYYRPISDTGIRQVYLTKHDGRWYIRKITPKNIWTKDATIPITITNLRVEARPSGNTFEITSPDTFLTKEQLPTFLPNDTVKVTVTLRMQDDSAWVFLHRGRKRPYRRREPFFRIGTYTFERQWIIRTDTDEEYTAPEVRPSAVDAIQWQTLWGDSLAPYNCRAWCLPYVVKLPNESYPDSE</sequence>
<evidence type="ECO:0000313" key="2">
    <source>
        <dbReference type="EMBL" id="HHS52729.1"/>
    </source>
</evidence>
<dbReference type="AlphaFoldDB" id="A0A7C6AAH6"/>
<evidence type="ECO:0000256" key="1">
    <source>
        <dbReference type="SAM" id="MobiDB-lite"/>
    </source>
</evidence>
<feature type="region of interest" description="Disordered" evidence="1">
    <location>
        <begin position="43"/>
        <end position="64"/>
    </location>
</feature>
<dbReference type="PROSITE" id="PS51257">
    <property type="entry name" value="PROKAR_LIPOPROTEIN"/>
    <property type="match status" value="1"/>
</dbReference>
<protein>
    <submittedName>
        <fullName evidence="2">Uncharacterized protein</fullName>
    </submittedName>
</protein>
<reference evidence="2" key="1">
    <citation type="journal article" date="2020" name="mSystems">
        <title>Genome- and Community-Level Interaction Insights into Carbon Utilization and Element Cycling Functions of Hydrothermarchaeota in Hydrothermal Sediment.</title>
        <authorList>
            <person name="Zhou Z."/>
            <person name="Liu Y."/>
            <person name="Xu W."/>
            <person name="Pan J."/>
            <person name="Luo Z.H."/>
            <person name="Li M."/>
        </authorList>
    </citation>
    <scope>NUCLEOTIDE SEQUENCE [LARGE SCALE GENOMIC DNA]</scope>
    <source>
        <strain evidence="2">SpSt-876</strain>
    </source>
</reference>
<accession>A0A7C6AAH6</accession>
<dbReference type="EMBL" id="DTLI01000182">
    <property type="protein sequence ID" value="HHS52729.1"/>
    <property type="molecule type" value="Genomic_DNA"/>
</dbReference>
<comment type="caution">
    <text evidence="2">The sequence shown here is derived from an EMBL/GenBank/DDBJ whole genome shotgun (WGS) entry which is preliminary data.</text>
</comment>